<name>A0A8S3GHE2_9BILA</name>
<comment type="caution">
    <text evidence="1">The sequence shown here is derived from an EMBL/GenBank/DDBJ whole genome shotgun (WGS) entry which is preliminary data.</text>
</comment>
<dbReference type="EMBL" id="CAJOBH010268706">
    <property type="protein sequence ID" value="CAF5163086.1"/>
    <property type="molecule type" value="Genomic_DNA"/>
</dbReference>
<reference evidence="1" key="1">
    <citation type="submission" date="2021-02" db="EMBL/GenBank/DDBJ databases">
        <authorList>
            <person name="Nowell W R."/>
        </authorList>
    </citation>
    <scope>NUCLEOTIDE SEQUENCE</scope>
</reference>
<feature type="non-terminal residue" evidence="1">
    <location>
        <position position="1"/>
    </location>
</feature>
<protein>
    <submittedName>
        <fullName evidence="1">Uncharacterized protein</fullName>
    </submittedName>
</protein>
<evidence type="ECO:0000313" key="2">
    <source>
        <dbReference type="Proteomes" id="UP000681967"/>
    </source>
</evidence>
<dbReference type="AlphaFoldDB" id="A0A8S3GHE2"/>
<gene>
    <name evidence="1" type="ORF">BYL167_LOCUS75162</name>
</gene>
<organism evidence="1 2">
    <name type="scientific">Rotaria magnacalcarata</name>
    <dbReference type="NCBI Taxonomy" id="392030"/>
    <lineage>
        <taxon>Eukaryota</taxon>
        <taxon>Metazoa</taxon>
        <taxon>Spiralia</taxon>
        <taxon>Gnathifera</taxon>
        <taxon>Rotifera</taxon>
        <taxon>Eurotatoria</taxon>
        <taxon>Bdelloidea</taxon>
        <taxon>Philodinida</taxon>
        <taxon>Philodinidae</taxon>
        <taxon>Rotaria</taxon>
    </lineage>
</organism>
<dbReference type="Proteomes" id="UP000681967">
    <property type="component" value="Unassembled WGS sequence"/>
</dbReference>
<proteinExistence type="predicted"/>
<evidence type="ECO:0000313" key="1">
    <source>
        <dbReference type="EMBL" id="CAF5163086.1"/>
    </source>
</evidence>
<feature type="non-terminal residue" evidence="1">
    <location>
        <position position="63"/>
    </location>
</feature>
<accession>A0A8S3GHE2</accession>
<sequence length="63" mass="7224">PKYTLLWFTPILDLQWTISQNASDDTSDTGDELKTNLKSVYQELEKAPKNNNVLASRLSKNIR</sequence>